<comment type="caution">
    <text evidence="2">The sequence shown here is derived from an EMBL/GenBank/DDBJ whole genome shotgun (WGS) entry which is preliminary data.</text>
</comment>
<dbReference type="EMBL" id="VUJU01005252">
    <property type="protein sequence ID" value="KAF0751799.1"/>
    <property type="molecule type" value="Genomic_DNA"/>
</dbReference>
<feature type="domain" description="MULE transposase" evidence="1">
    <location>
        <begin position="114"/>
        <end position="180"/>
    </location>
</feature>
<reference evidence="2 3" key="1">
    <citation type="submission" date="2019-08" db="EMBL/GenBank/DDBJ databases">
        <title>Whole genome of Aphis craccivora.</title>
        <authorList>
            <person name="Voronova N.V."/>
            <person name="Shulinski R.S."/>
            <person name="Bandarenka Y.V."/>
            <person name="Zhorov D.G."/>
            <person name="Warner D."/>
        </authorList>
    </citation>
    <scope>NUCLEOTIDE SEQUENCE [LARGE SCALE GENOMIC DNA]</scope>
    <source>
        <strain evidence="2">180601</strain>
        <tissue evidence="2">Whole Body</tissue>
    </source>
</reference>
<protein>
    <submittedName>
        <fullName evidence="2">MULE domain-containing protein</fullName>
    </submittedName>
</protein>
<evidence type="ECO:0000313" key="2">
    <source>
        <dbReference type="EMBL" id="KAF0751799.1"/>
    </source>
</evidence>
<dbReference type="Proteomes" id="UP000478052">
    <property type="component" value="Unassembled WGS sequence"/>
</dbReference>
<dbReference type="Pfam" id="PF10551">
    <property type="entry name" value="MULE"/>
    <property type="match status" value="1"/>
</dbReference>
<evidence type="ECO:0000259" key="1">
    <source>
        <dbReference type="Pfam" id="PF10551"/>
    </source>
</evidence>
<sequence length="191" mass="21846">YLRCENHRYGCPVSAKMAITDGAPIIILAAHVHNHEPPPNHAVALRGFMNRLRERANTENVVPQNIVDQEAHLYPRAAMEVGRTAAIRAIARARRRNSPPVPETKELGRLFNNVAIPIVHALMVDCQAESYCRLLQFLRQELRLNINYNNLQIITDFEQGLRNAIARVLPEANNSGCWFYYIQIRQKTKDK</sequence>
<accession>A0A6G0Y9W3</accession>
<keyword evidence="3" id="KW-1185">Reference proteome</keyword>
<organism evidence="2 3">
    <name type="scientific">Aphis craccivora</name>
    <name type="common">Cowpea aphid</name>
    <dbReference type="NCBI Taxonomy" id="307492"/>
    <lineage>
        <taxon>Eukaryota</taxon>
        <taxon>Metazoa</taxon>
        <taxon>Ecdysozoa</taxon>
        <taxon>Arthropoda</taxon>
        <taxon>Hexapoda</taxon>
        <taxon>Insecta</taxon>
        <taxon>Pterygota</taxon>
        <taxon>Neoptera</taxon>
        <taxon>Paraneoptera</taxon>
        <taxon>Hemiptera</taxon>
        <taxon>Sternorrhyncha</taxon>
        <taxon>Aphidomorpha</taxon>
        <taxon>Aphidoidea</taxon>
        <taxon>Aphididae</taxon>
        <taxon>Aphidini</taxon>
        <taxon>Aphis</taxon>
        <taxon>Aphis</taxon>
    </lineage>
</organism>
<evidence type="ECO:0000313" key="3">
    <source>
        <dbReference type="Proteomes" id="UP000478052"/>
    </source>
</evidence>
<dbReference type="InterPro" id="IPR018289">
    <property type="entry name" value="MULE_transposase_dom"/>
</dbReference>
<dbReference type="AlphaFoldDB" id="A0A6G0Y9W3"/>
<name>A0A6G0Y9W3_APHCR</name>
<proteinExistence type="predicted"/>
<feature type="non-terminal residue" evidence="2">
    <location>
        <position position="1"/>
    </location>
</feature>
<gene>
    <name evidence="2" type="ORF">FWK35_00021229</name>
</gene>